<dbReference type="Proteomes" id="UP000789901">
    <property type="component" value="Unassembled WGS sequence"/>
</dbReference>
<proteinExistence type="predicted"/>
<comment type="caution">
    <text evidence="1">The sequence shown here is derived from an EMBL/GenBank/DDBJ whole genome shotgun (WGS) entry which is preliminary data.</text>
</comment>
<keyword evidence="2" id="KW-1185">Reference proteome</keyword>
<accession>A0ABN7V6F8</accession>
<feature type="non-terminal residue" evidence="1">
    <location>
        <position position="204"/>
    </location>
</feature>
<organism evidence="1 2">
    <name type="scientific">Gigaspora margarita</name>
    <dbReference type="NCBI Taxonomy" id="4874"/>
    <lineage>
        <taxon>Eukaryota</taxon>
        <taxon>Fungi</taxon>
        <taxon>Fungi incertae sedis</taxon>
        <taxon>Mucoromycota</taxon>
        <taxon>Glomeromycotina</taxon>
        <taxon>Glomeromycetes</taxon>
        <taxon>Diversisporales</taxon>
        <taxon>Gigasporaceae</taxon>
        <taxon>Gigaspora</taxon>
    </lineage>
</organism>
<sequence length="204" mass="24399">MLKNYSIRDYSVKKLEENLTMAPIIKLVITIKTTFVSTQEAHQEESLHRRMDIEKVLDPYYKIEARTDEHKMFDYYQKLAKAIKVRRSCKLWIKKVTELRRMIKQERENELEEKKVKPCTSNLKELFNDLNKALEIKPKHISALEKEENKVKKSPKHVDRNNLTERYESLGDNRKQNVDIDICAIDMIIVIKNKIKNRRNKKVK</sequence>
<evidence type="ECO:0000313" key="1">
    <source>
        <dbReference type="EMBL" id="CAG8736988.1"/>
    </source>
</evidence>
<evidence type="ECO:0000313" key="2">
    <source>
        <dbReference type="Proteomes" id="UP000789901"/>
    </source>
</evidence>
<dbReference type="EMBL" id="CAJVQB010010135">
    <property type="protein sequence ID" value="CAG8736988.1"/>
    <property type="molecule type" value="Genomic_DNA"/>
</dbReference>
<gene>
    <name evidence="1" type="ORF">GMARGA_LOCUS14969</name>
</gene>
<protein>
    <submittedName>
        <fullName evidence="1">23812_t:CDS:1</fullName>
    </submittedName>
</protein>
<reference evidence="1 2" key="1">
    <citation type="submission" date="2021-06" db="EMBL/GenBank/DDBJ databases">
        <authorList>
            <person name="Kallberg Y."/>
            <person name="Tangrot J."/>
            <person name="Rosling A."/>
        </authorList>
    </citation>
    <scope>NUCLEOTIDE SEQUENCE [LARGE SCALE GENOMIC DNA]</scope>
    <source>
        <strain evidence="1 2">120-4 pot B 10/14</strain>
    </source>
</reference>
<name>A0ABN7V6F8_GIGMA</name>